<dbReference type="InterPro" id="IPR002327">
    <property type="entry name" value="Cyt_c_1A/1B"/>
</dbReference>
<dbReference type="EMBL" id="JABXXQ010000365">
    <property type="protein sequence ID" value="NVN31401.1"/>
    <property type="molecule type" value="Genomic_DNA"/>
</dbReference>
<feature type="domain" description="Cytochrome c" evidence="8">
    <location>
        <begin position="29"/>
        <end position="129"/>
    </location>
</feature>
<dbReference type="EMBL" id="JACHXV010000001">
    <property type="protein sequence ID" value="MBB3172239.1"/>
    <property type="molecule type" value="Genomic_DNA"/>
</dbReference>
<evidence type="ECO:0000313" key="10">
    <source>
        <dbReference type="EMBL" id="NVN31401.1"/>
    </source>
</evidence>
<reference evidence="10 12" key="1">
    <citation type="submission" date="2020-06" db="EMBL/GenBank/DDBJ databases">
        <title>Description of novel acetic acid bacteria.</title>
        <authorList>
            <person name="Sombolestani A."/>
        </authorList>
    </citation>
    <scope>NUCLEOTIDE SEQUENCE [LARGE SCALE GENOMIC DNA]</scope>
    <source>
        <strain evidence="10 12">LMG 26838</strain>
    </source>
</reference>
<organism evidence="9 11">
    <name type="scientific">Endobacter medicaginis</name>
    <dbReference type="NCBI Taxonomy" id="1181271"/>
    <lineage>
        <taxon>Bacteria</taxon>
        <taxon>Pseudomonadati</taxon>
        <taxon>Pseudomonadota</taxon>
        <taxon>Alphaproteobacteria</taxon>
        <taxon>Acetobacterales</taxon>
        <taxon>Acetobacteraceae</taxon>
        <taxon>Endobacter</taxon>
    </lineage>
</organism>
<feature type="chain" id="PRO_5033941598" evidence="7">
    <location>
        <begin position="32"/>
        <end position="129"/>
    </location>
</feature>
<dbReference type="RefSeq" id="WP_176625686.1">
    <property type="nucleotide sequence ID" value="NZ_JABXXQ010000365.1"/>
</dbReference>
<dbReference type="Pfam" id="PF00034">
    <property type="entry name" value="Cytochrom_C"/>
    <property type="match status" value="1"/>
</dbReference>
<dbReference type="PANTHER" id="PTHR11961">
    <property type="entry name" value="CYTOCHROME C"/>
    <property type="match status" value="1"/>
</dbReference>
<evidence type="ECO:0000256" key="6">
    <source>
        <dbReference type="PROSITE-ProRule" id="PRU00433"/>
    </source>
</evidence>
<evidence type="ECO:0000256" key="7">
    <source>
        <dbReference type="SAM" id="SignalP"/>
    </source>
</evidence>
<keyword evidence="7" id="KW-0732">Signal</keyword>
<evidence type="ECO:0000256" key="1">
    <source>
        <dbReference type="ARBA" id="ARBA00022448"/>
    </source>
</evidence>
<sequence>MSKIRAQFHRAGLAAALLVPALALAPDRADAADGAALFKSQCSTCHAIGPAPGFKMGPNLKGVVGRKPGSVAGFHYTAGFAKADFVWDQPHLDAWLTDPKKVIPGTIMIYHQPDAATRAAIIDYLKTTN</sequence>
<keyword evidence="5 6" id="KW-0408">Iron</keyword>
<dbReference type="AlphaFoldDB" id="A0A839UY63"/>
<gene>
    <name evidence="9" type="ORF">FHR90_000045</name>
    <name evidence="10" type="ORF">HUK83_13810</name>
</gene>
<keyword evidence="1" id="KW-0813">Transport</keyword>
<dbReference type="PROSITE" id="PS51007">
    <property type="entry name" value="CYTC"/>
    <property type="match status" value="1"/>
</dbReference>
<comment type="caution">
    <text evidence="9">The sequence shown here is derived from an EMBL/GenBank/DDBJ whole genome shotgun (WGS) entry which is preliminary data.</text>
</comment>
<evidence type="ECO:0000256" key="4">
    <source>
        <dbReference type="ARBA" id="ARBA00022982"/>
    </source>
</evidence>
<keyword evidence="11" id="KW-1185">Reference proteome</keyword>
<keyword evidence="2 6" id="KW-0349">Heme</keyword>
<dbReference type="GO" id="GO:0020037">
    <property type="term" value="F:heme binding"/>
    <property type="evidence" value="ECO:0007669"/>
    <property type="project" value="InterPro"/>
</dbReference>
<evidence type="ECO:0000256" key="2">
    <source>
        <dbReference type="ARBA" id="ARBA00022617"/>
    </source>
</evidence>
<feature type="signal peptide" evidence="7">
    <location>
        <begin position="1"/>
        <end position="31"/>
    </location>
</feature>
<dbReference type="InterPro" id="IPR036909">
    <property type="entry name" value="Cyt_c-like_dom_sf"/>
</dbReference>
<evidence type="ECO:0000313" key="12">
    <source>
        <dbReference type="Proteomes" id="UP000565205"/>
    </source>
</evidence>
<evidence type="ECO:0000313" key="11">
    <source>
        <dbReference type="Proteomes" id="UP000557688"/>
    </source>
</evidence>
<dbReference type="Proteomes" id="UP000557688">
    <property type="component" value="Unassembled WGS sequence"/>
</dbReference>
<dbReference type="PRINTS" id="PR00604">
    <property type="entry name" value="CYTCHRMECIAB"/>
</dbReference>
<dbReference type="Proteomes" id="UP000565205">
    <property type="component" value="Unassembled WGS sequence"/>
</dbReference>
<dbReference type="Gene3D" id="1.10.760.10">
    <property type="entry name" value="Cytochrome c-like domain"/>
    <property type="match status" value="1"/>
</dbReference>
<dbReference type="GO" id="GO:0046872">
    <property type="term" value="F:metal ion binding"/>
    <property type="evidence" value="ECO:0007669"/>
    <property type="project" value="UniProtKB-KW"/>
</dbReference>
<protein>
    <submittedName>
        <fullName evidence="10">C-type cytochrome</fullName>
    </submittedName>
    <submittedName>
        <fullName evidence="9">Cytochrome c</fullName>
    </submittedName>
</protein>
<dbReference type="GO" id="GO:0009055">
    <property type="term" value="F:electron transfer activity"/>
    <property type="evidence" value="ECO:0007669"/>
    <property type="project" value="InterPro"/>
</dbReference>
<evidence type="ECO:0000259" key="8">
    <source>
        <dbReference type="PROSITE" id="PS51007"/>
    </source>
</evidence>
<dbReference type="SUPFAM" id="SSF46626">
    <property type="entry name" value="Cytochrome c"/>
    <property type="match status" value="1"/>
</dbReference>
<proteinExistence type="predicted"/>
<keyword evidence="3 6" id="KW-0479">Metal-binding</keyword>
<name>A0A839UY63_9PROT</name>
<evidence type="ECO:0000313" key="9">
    <source>
        <dbReference type="EMBL" id="MBB3172239.1"/>
    </source>
</evidence>
<dbReference type="InterPro" id="IPR009056">
    <property type="entry name" value="Cyt_c-like_dom"/>
</dbReference>
<reference evidence="9 11" key="2">
    <citation type="submission" date="2020-08" db="EMBL/GenBank/DDBJ databases">
        <title>Genomic Encyclopedia of Type Strains, Phase III (KMG-III): the genomes of soil and plant-associated and newly described type strains.</title>
        <authorList>
            <person name="Whitman W."/>
        </authorList>
    </citation>
    <scope>NUCLEOTIDE SEQUENCE [LARGE SCALE GENOMIC DNA]</scope>
    <source>
        <strain evidence="9 11">CECT 8088</strain>
    </source>
</reference>
<evidence type="ECO:0000256" key="3">
    <source>
        <dbReference type="ARBA" id="ARBA00022723"/>
    </source>
</evidence>
<accession>A0A839UY63</accession>
<evidence type="ECO:0000256" key="5">
    <source>
        <dbReference type="ARBA" id="ARBA00023004"/>
    </source>
</evidence>
<keyword evidence="4" id="KW-0249">Electron transport</keyword>